<proteinExistence type="predicted"/>
<dbReference type="Proteomes" id="UP001279860">
    <property type="component" value="Unassembled WGS sequence"/>
</dbReference>
<dbReference type="EMBL" id="JAWRCP010000001">
    <property type="protein sequence ID" value="MDW6093297.1"/>
    <property type="molecule type" value="Genomic_DNA"/>
</dbReference>
<comment type="caution">
    <text evidence="2">The sequence shown here is derived from an EMBL/GenBank/DDBJ whole genome shotgun (WGS) entry which is preliminary data.</text>
</comment>
<feature type="coiled-coil region" evidence="1">
    <location>
        <begin position="310"/>
        <end position="369"/>
    </location>
</feature>
<gene>
    <name evidence="2" type="ORF">SBX64_12130</name>
</gene>
<keyword evidence="3" id="KW-1185">Reference proteome</keyword>
<accession>A0ABU4IW17</accession>
<name>A0ABU4IW17_9VIBR</name>
<evidence type="ECO:0000313" key="3">
    <source>
        <dbReference type="Proteomes" id="UP001279860"/>
    </source>
</evidence>
<protein>
    <submittedName>
        <fullName evidence="2">Uncharacterized protein</fullName>
    </submittedName>
</protein>
<sequence length="504" mass="57657">MIIYVNQFEIVGSDSFSVALRTIAGWLKTVTKLHFTSDMLLSGEEFSIEKTKVRTFAACELAPAIYSILLSHPDRTVRGRQWITEIGIKYEGDATTVSVLLETSDISTLVKDIPSTTRPKLVSFLLENASLNPKTTVGLRVQNIKNNLDDFKALSFEIERSERNYPLVFVSNCKKDNQPLVNPKILQQQLVGLAQVVCSEEEIDSWELEGTLTRQYSAWDGAINIIYPSFGRGYCYSQLLRRDTLTDVTQSNENLIHHILSFITHTTNGYNKKRHFSPTDVRAKRQKDSRIQLKKRFVELNNDSEYQALAEEAFSQLEEQENVIEQLKEKYECEINEQILATIGAQDQLEKYKSDYKVLKLRFDDLQGNSSKQGSPILIFGNEEEKFKGEITDLVLDVLNDYAKSFQKNSRKYQLLNDILENNPVDGTRDRLLEELKQIFNNYNGMTSSMRSSLKVMGLEVVEDGNHNHLRFIDDSRYIVAFAKTPSDRRVGANIIRDIKSAIM</sequence>
<evidence type="ECO:0000256" key="1">
    <source>
        <dbReference type="SAM" id="Coils"/>
    </source>
</evidence>
<evidence type="ECO:0000313" key="2">
    <source>
        <dbReference type="EMBL" id="MDW6093297.1"/>
    </source>
</evidence>
<dbReference type="RefSeq" id="WP_038179466.1">
    <property type="nucleotide sequence ID" value="NZ_AP024903.1"/>
</dbReference>
<organism evidence="2 3">
    <name type="scientific">Vibrio rhizosphaerae</name>
    <dbReference type="NCBI Taxonomy" id="398736"/>
    <lineage>
        <taxon>Bacteria</taxon>
        <taxon>Pseudomonadati</taxon>
        <taxon>Pseudomonadota</taxon>
        <taxon>Gammaproteobacteria</taxon>
        <taxon>Vibrionales</taxon>
        <taxon>Vibrionaceae</taxon>
        <taxon>Vibrio</taxon>
    </lineage>
</organism>
<reference evidence="2 3" key="1">
    <citation type="submission" date="2023-11" db="EMBL/GenBank/DDBJ databases">
        <title>Plant-associative lifestyle of Vibrio porteresiae and its evolutionary dynamics.</title>
        <authorList>
            <person name="Rameshkumar N."/>
            <person name="Kirti K."/>
        </authorList>
    </citation>
    <scope>NUCLEOTIDE SEQUENCE [LARGE SCALE GENOMIC DNA]</scope>
    <source>
        <strain evidence="2 3">MSSRF7</strain>
    </source>
</reference>
<keyword evidence="1" id="KW-0175">Coiled coil</keyword>